<gene>
    <name evidence="2" type="ORF">LCGC14_0894200</name>
</gene>
<reference evidence="2" key="1">
    <citation type="journal article" date="2015" name="Nature">
        <title>Complex archaea that bridge the gap between prokaryotes and eukaryotes.</title>
        <authorList>
            <person name="Spang A."/>
            <person name="Saw J.H."/>
            <person name="Jorgensen S.L."/>
            <person name="Zaremba-Niedzwiedzka K."/>
            <person name="Martijn J."/>
            <person name="Lind A.E."/>
            <person name="van Eijk R."/>
            <person name="Schleper C."/>
            <person name="Guy L."/>
            <person name="Ettema T.J."/>
        </authorList>
    </citation>
    <scope>NUCLEOTIDE SEQUENCE</scope>
</reference>
<dbReference type="EMBL" id="LAZR01002878">
    <property type="protein sequence ID" value="KKN24515.1"/>
    <property type="molecule type" value="Genomic_DNA"/>
</dbReference>
<organism evidence="2">
    <name type="scientific">marine sediment metagenome</name>
    <dbReference type="NCBI Taxonomy" id="412755"/>
    <lineage>
        <taxon>unclassified sequences</taxon>
        <taxon>metagenomes</taxon>
        <taxon>ecological metagenomes</taxon>
    </lineage>
</organism>
<keyword evidence="1" id="KW-1133">Transmembrane helix</keyword>
<name>A0A0F9NYD7_9ZZZZ</name>
<feature type="transmembrane region" description="Helical" evidence="1">
    <location>
        <begin position="12"/>
        <end position="29"/>
    </location>
</feature>
<protein>
    <submittedName>
        <fullName evidence="2">Uncharacterized protein</fullName>
    </submittedName>
</protein>
<proteinExistence type="predicted"/>
<comment type="caution">
    <text evidence="2">The sequence shown here is derived from an EMBL/GenBank/DDBJ whole genome shotgun (WGS) entry which is preliminary data.</text>
</comment>
<accession>A0A0F9NYD7</accession>
<evidence type="ECO:0000256" key="1">
    <source>
        <dbReference type="SAM" id="Phobius"/>
    </source>
</evidence>
<keyword evidence="1" id="KW-0472">Membrane</keyword>
<evidence type="ECO:0000313" key="2">
    <source>
        <dbReference type="EMBL" id="KKN24515.1"/>
    </source>
</evidence>
<keyword evidence="1" id="KW-0812">Transmembrane</keyword>
<dbReference type="AlphaFoldDB" id="A0A0F9NYD7"/>
<sequence>MDVNEAKSKRVLYWSILYFFINAVGYFFIDVNAA</sequence>